<dbReference type="GO" id="GO:0005770">
    <property type="term" value="C:late endosome"/>
    <property type="evidence" value="ECO:0007669"/>
    <property type="project" value="UniProtKB-ARBA"/>
</dbReference>
<proteinExistence type="inferred from homology"/>
<evidence type="ECO:0000313" key="15">
    <source>
        <dbReference type="Proteomes" id="UP000515129"/>
    </source>
</evidence>
<evidence type="ECO:0000259" key="14">
    <source>
        <dbReference type="PROSITE" id="PS50192"/>
    </source>
</evidence>
<comment type="function">
    <text evidence="10">Vesicle trafficking protein that functions in the early secretory pathway, possibly by mediating retrograde transport from cis-Golgi membranes to the ER.</text>
</comment>
<dbReference type="PANTHER" id="PTHR19957:SF124">
    <property type="entry name" value="SYNTAXIN-8"/>
    <property type="match status" value="1"/>
</dbReference>
<evidence type="ECO:0000313" key="16">
    <source>
        <dbReference type="RefSeq" id="XP_026118782.1"/>
    </source>
</evidence>
<evidence type="ECO:0000256" key="9">
    <source>
        <dbReference type="ARBA" id="ARBA00023136"/>
    </source>
</evidence>
<dbReference type="SMART" id="SM00397">
    <property type="entry name" value="t_SNARE"/>
    <property type="match status" value="1"/>
</dbReference>
<evidence type="ECO:0000256" key="1">
    <source>
        <dbReference type="ARBA" id="ARBA00004211"/>
    </source>
</evidence>
<keyword evidence="5" id="KW-0812">Transmembrane</keyword>
<feature type="region of interest" description="Disordered" evidence="13">
    <location>
        <begin position="104"/>
        <end position="125"/>
    </location>
</feature>
<feature type="domain" description="T-SNARE coiled-coil homology" evidence="14">
    <location>
        <begin position="146"/>
        <end position="208"/>
    </location>
</feature>
<evidence type="ECO:0000256" key="10">
    <source>
        <dbReference type="ARBA" id="ARBA00055629"/>
    </source>
</evidence>
<keyword evidence="4" id="KW-0597">Phosphoprotein</keyword>
<dbReference type="RefSeq" id="XP_026118782.1">
    <property type="nucleotide sequence ID" value="XM_026262997.1"/>
</dbReference>
<evidence type="ECO:0000256" key="13">
    <source>
        <dbReference type="SAM" id="MobiDB-lite"/>
    </source>
</evidence>
<keyword evidence="15" id="KW-1185">Reference proteome</keyword>
<dbReference type="GO" id="GO:0006886">
    <property type="term" value="P:intracellular protein transport"/>
    <property type="evidence" value="ECO:0007669"/>
    <property type="project" value="TreeGrafter"/>
</dbReference>
<dbReference type="GO" id="GO:0000149">
    <property type="term" value="F:SNARE binding"/>
    <property type="evidence" value="ECO:0007669"/>
    <property type="project" value="TreeGrafter"/>
</dbReference>
<evidence type="ECO:0000256" key="12">
    <source>
        <dbReference type="SAM" id="Coils"/>
    </source>
</evidence>
<dbReference type="GO" id="GO:0048278">
    <property type="term" value="P:vesicle docking"/>
    <property type="evidence" value="ECO:0007669"/>
    <property type="project" value="TreeGrafter"/>
</dbReference>
<evidence type="ECO:0000256" key="4">
    <source>
        <dbReference type="ARBA" id="ARBA00022553"/>
    </source>
</evidence>
<comment type="subcellular location">
    <subcellularLocation>
        <location evidence="1">Membrane</location>
        <topology evidence="1">Single-pass type IV membrane protein</topology>
    </subcellularLocation>
</comment>
<accession>A0A6P6PCZ4</accession>
<reference evidence="16" key="1">
    <citation type="submission" date="2025-08" db="UniProtKB">
        <authorList>
            <consortium name="RefSeq"/>
        </authorList>
    </citation>
    <scope>IDENTIFICATION</scope>
    <source>
        <strain evidence="16">Wakin</strain>
        <tissue evidence="16">Muscle</tissue>
    </source>
</reference>
<dbReference type="GO" id="GO:0006906">
    <property type="term" value="P:vesicle fusion"/>
    <property type="evidence" value="ECO:0007669"/>
    <property type="project" value="TreeGrafter"/>
</dbReference>
<dbReference type="OrthoDB" id="428895at2759"/>
<dbReference type="InterPro" id="IPR000727">
    <property type="entry name" value="T_SNARE_dom"/>
</dbReference>
<dbReference type="PROSITE" id="PS50192">
    <property type="entry name" value="T_SNARE"/>
    <property type="match status" value="1"/>
</dbReference>
<evidence type="ECO:0000256" key="2">
    <source>
        <dbReference type="ARBA" id="ARBA00009063"/>
    </source>
</evidence>
<sequence length="234" mass="26255">MSQDLWLQNYDAACRMAREIAENIHERNKQQRTGGNPAKLNMSLRASLQKLKQNIAQLRETLNLNSAQRRIMQAEANRRQTLVDDLATREAILNTSFKEDISEAEPSRSCLMTGANGSRPAGNPWLVNESEQTRGLRFGEIKHQQQQIIEAQDAGLDALAAVISRQKQMGQEIGNELEEQNEIIDDLAQLVDKTDGRIQNETHRVKLLDTKSATRGMQGMVVLLLVAIVVVASW</sequence>
<evidence type="ECO:0000256" key="7">
    <source>
        <dbReference type="ARBA" id="ARBA00022989"/>
    </source>
</evidence>
<organism evidence="15 16">
    <name type="scientific">Carassius auratus</name>
    <name type="common">Goldfish</name>
    <dbReference type="NCBI Taxonomy" id="7957"/>
    <lineage>
        <taxon>Eukaryota</taxon>
        <taxon>Metazoa</taxon>
        <taxon>Chordata</taxon>
        <taxon>Craniata</taxon>
        <taxon>Vertebrata</taxon>
        <taxon>Euteleostomi</taxon>
        <taxon>Actinopterygii</taxon>
        <taxon>Neopterygii</taxon>
        <taxon>Teleostei</taxon>
        <taxon>Ostariophysi</taxon>
        <taxon>Cypriniformes</taxon>
        <taxon>Cyprinidae</taxon>
        <taxon>Cyprininae</taxon>
        <taxon>Carassius</taxon>
    </lineage>
</organism>
<evidence type="ECO:0000256" key="5">
    <source>
        <dbReference type="ARBA" id="ARBA00022692"/>
    </source>
</evidence>
<dbReference type="GO" id="GO:0005484">
    <property type="term" value="F:SNAP receptor activity"/>
    <property type="evidence" value="ECO:0007669"/>
    <property type="project" value="TreeGrafter"/>
</dbReference>
<evidence type="ECO:0000256" key="8">
    <source>
        <dbReference type="ARBA" id="ARBA00023054"/>
    </source>
</evidence>
<dbReference type="GO" id="GO:0031201">
    <property type="term" value="C:SNARE complex"/>
    <property type="evidence" value="ECO:0007669"/>
    <property type="project" value="TreeGrafter"/>
</dbReference>
<feature type="coiled-coil region" evidence="12">
    <location>
        <begin position="41"/>
        <end position="84"/>
    </location>
</feature>
<dbReference type="CTD" id="9482"/>
<evidence type="ECO:0000256" key="6">
    <source>
        <dbReference type="ARBA" id="ARBA00022843"/>
    </source>
</evidence>
<dbReference type="FunFam" id="1.20.5.110:FF:000036">
    <property type="entry name" value="Putative Syntaxin-8"/>
    <property type="match status" value="1"/>
</dbReference>
<dbReference type="CDD" id="cd15852">
    <property type="entry name" value="SNARE_Syntaxin8"/>
    <property type="match status" value="1"/>
</dbReference>
<evidence type="ECO:0000256" key="11">
    <source>
        <dbReference type="ARBA" id="ARBA00072662"/>
    </source>
</evidence>
<evidence type="ECO:0000256" key="3">
    <source>
        <dbReference type="ARBA" id="ARBA00022448"/>
    </source>
</evidence>
<name>A0A6P6PCZ4_CARAU</name>
<keyword evidence="8 12" id="KW-0175">Coiled coil</keyword>
<dbReference type="AlphaFoldDB" id="A0A6P6PCZ4"/>
<dbReference type="Gene3D" id="1.20.5.110">
    <property type="match status" value="1"/>
</dbReference>
<dbReference type="SUPFAM" id="SSF58038">
    <property type="entry name" value="SNARE fusion complex"/>
    <property type="match status" value="1"/>
</dbReference>
<dbReference type="KEGG" id="caua:113097846"/>
<dbReference type="InterPro" id="IPR045242">
    <property type="entry name" value="Syntaxin"/>
</dbReference>
<keyword evidence="9" id="KW-0472">Membrane</keyword>
<dbReference type="InterPro" id="IPR041875">
    <property type="entry name" value="Syntaxin-8_SNARE"/>
</dbReference>
<gene>
    <name evidence="16" type="primary">stx8</name>
</gene>
<protein>
    <recommendedName>
        <fullName evidence="11">Syntaxin-8</fullName>
    </recommendedName>
</protein>
<keyword evidence="7" id="KW-1133">Transmembrane helix</keyword>
<dbReference type="Proteomes" id="UP000515129">
    <property type="component" value="Chromosome 6"/>
</dbReference>
<dbReference type="PANTHER" id="PTHR19957">
    <property type="entry name" value="SYNTAXIN"/>
    <property type="match status" value="1"/>
</dbReference>
<comment type="similarity">
    <text evidence="2">Belongs to the syntaxin family.</text>
</comment>
<keyword evidence="3" id="KW-0813">Transport</keyword>
<keyword evidence="6" id="KW-0832">Ubl conjugation</keyword>